<accession>A0A1W2FPP3</accession>
<name>A0A1W2FPP3_KIBAR</name>
<dbReference type="EMBL" id="FWXV01000009">
    <property type="protein sequence ID" value="SMD23843.1"/>
    <property type="molecule type" value="Genomic_DNA"/>
</dbReference>
<dbReference type="Proteomes" id="UP000192674">
    <property type="component" value="Unassembled WGS sequence"/>
</dbReference>
<dbReference type="AlphaFoldDB" id="A0A1W2FPP3"/>
<proteinExistence type="predicted"/>
<sequence length="186" mass="20349">MCRRLAVGWWSITGVSVSLEDPSRLRQRCEQLAKTLPIPQPFSAEAFVTALVEHRGRRIELVGMAAKRDTPCGMFVETPDADYVFYASNTTRLHQEHIIAHEIGHLLCGHKGTSALHESVAALLMKNLSAKLISRVLGRTVYSEAEEAEAEMLASVILIRGGRARPAHPVNPELAGGIDRLGSIFG</sequence>
<protein>
    <submittedName>
        <fullName evidence="1">Uncharacterized protein</fullName>
    </submittedName>
</protein>
<organism evidence="1 2">
    <name type="scientific">Kibdelosporangium aridum</name>
    <dbReference type="NCBI Taxonomy" id="2030"/>
    <lineage>
        <taxon>Bacteria</taxon>
        <taxon>Bacillati</taxon>
        <taxon>Actinomycetota</taxon>
        <taxon>Actinomycetes</taxon>
        <taxon>Pseudonocardiales</taxon>
        <taxon>Pseudonocardiaceae</taxon>
        <taxon>Kibdelosporangium</taxon>
    </lineage>
</organism>
<keyword evidence="2" id="KW-1185">Reference proteome</keyword>
<reference evidence="1 2" key="1">
    <citation type="submission" date="2017-04" db="EMBL/GenBank/DDBJ databases">
        <authorList>
            <person name="Afonso C.L."/>
            <person name="Miller P.J."/>
            <person name="Scott M.A."/>
            <person name="Spackman E."/>
            <person name="Goraichik I."/>
            <person name="Dimitrov K.M."/>
            <person name="Suarez D.L."/>
            <person name="Swayne D.E."/>
        </authorList>
    </citation>
    <scope>NUCLEOTIDE SEQUENCE [LARGE SCALE GENOMIC DNA]</scope>
    <source>
        <strain evidence="1 2">DSM 43828</strain>
    </source>
</reference>
<gene>
    <name evidence="1" type="ORF">SAMN05661093_08249</name>
</gene>
<evidence type="ECO:0000313" key="2">
    <source>
        <dbReference type="Proteomes" id="UP000192674"/>
    </source>
</evidence>
<evidence type="ECO:0000313" key="1">
    <source>
        <dbReference type="EMBL" id="SMD23843.1"/>
    </source>
</evidence>